<organism evidence="1 2">
    <name type="scientific">Paenibacillus bovis</name>
    <dbReference type="NCBI Taxonomy" id="1616788"/>
    <lineage>
        <taxon>Bacteria</taxon>
        <taxon>Bacillati</taxon>
        <taxon>Bacillota</taxon>
        <taxon>Bacilli</taxon>
        <taxon>Bacillales</taxon>
        <taxon>Paenibacillaceae</taxon>
        <taxon>Paenibacillus</taxon>
    </lineage>
</organism>
<accession>A0A172ZHG2</accession>
<dbReference type="Proteomes" id="UP000078148">
    <property type="component" value="Chromosome"/>
</dbReference>
<keyword evidence="2" id="KW-1185">Reference proteome</keyword>
<dbReference type="EMBL" id="CP013023">
    <property type="protein sequence ID" value="ANF96727.1"/>
    <property type="molecule type" value="Genomic_DNA"/>
</dbReference>
<reference evidence="2" key="1">
    <citation type="submission" date="2015-10" db="EMBL/GenBank/DDBJ databases">
        <title>Genome of Paenibacillus bovis sp. nov.</title>
        <authorList>
            <person name="Wu Z."/>
            <person name="Gao C."/>
            <person name="Liu Z."/>
            <person name="Zheng H."/>
        </authorList>
    </citation>
    <scope>NUCLEOTIDE SEQUENCE [LARGE SCALE GENOMIC DNA]</scope>
    <source>
        <strain evidence="2">BD3526</strain>
    </source>
</reference>
<protein>
    <submittedName>
        <fullName evidence="1">Uncharacterized protein</fullName>
    </submittedName>
</protein>
<gene>
    <name evidence="1" type="ORF">AR543_12370</name>
</gene>
<name>A0A172ZHG2_9BACL</name>
<evidence type="ECO:0000313" key="1">
    <source>
        <dbReference type="EMBL" id="ANF96727.1"/>
    </source>
</evidence>
<sequence>MHTPSMRITNNVNIFIYILINKQPLMSVAYFHLFAKGKAAAEPIPDRLPAIANFIKKIT</sequence>
<dbReference type="AlphaFoldDB" id="A0A172ZHG2"/>
<reference evidence="1 2" key="2">
    <citation type="journal article" date="2016" name="Int. J. Syst. Evol. Microbiol.">
        <title>Paenibacillus bovis sp. nov., isolated from raw yak (Bos grunniens) milk.</title>
        <authorList>
            <person name="Gao C."/>
            <person name="Han J."/>
            <person name="Liu Z."/>
            <person name="Xu X."/>
            <person name="Hang F."/>
            <person name="Wu Z."/>
        </authorList>
    </citation>
    <scope>NUCLEOTIDE SEQUENCE [LARGE SCALE GENOMIC DNA]</scope>
    <source>
        <strain evidence="1 2">BD3526</strain>
    </source>
</reference>
<evidence type="ECO:0000313" key="2">
    <source>
        <dbReference type="Proteomes" id="UP000078148"/>
    </source>
</evidence>
<dbReference type="KEGG" id="pbv:AR543_12370"/>
<proteinExistence type="predicted"/>